<evidence type="ECO:0000256" key="18">
    <source>
        <dbReference type="ARBA" id="ARBA00023145"/>
    </source>
</evidence>
<comment type="function">
    <text evidence="22">Protein C is a vitamin K-dependent serine protease that regulates blood coagulation by inactivating factors Va and VIIIa in the presence of calcium ions and phospholipids. Exerts a protective effect on the endothelial cell barrier function.</text>
</comment>
<evidence type="ECO:0000256" key="28">
    <source>
        <dbReference type="PIRSR" id="PIRSR001143-1"/>
    </source>
</evidence>
<evidence type="ECO:0000256" key="26">
    <source>
        <dbReference type="ARBA" id="ARBA00042403"/>
    </source>
</evidence>
<evidence type="ECO:0000256" key="7">
    <source>
        <dbReference type="ARBA" id="ARBA00022536"/>
    </source>
</evidence>
<evidence type="ECO:0000259" key="32">
    <source>
        <dbReference type="PROSITE" id="PS50240"/>
    </source>
</evidence>
<feature type="active site" description="Charge relay system" evidence="28">
    <location>
        <position position="235"/>
    </location>
</feature>
<feature type="disulfide bond" evidence="29">
    <location>
        <begin position="95"/>
        <end position="105"/>
    </location>
</feature>
<keyword evidence="7 29" id="KW-0245">EGF-like domain</keyword>
<dbReference type="InterPro" id="IPR018114">
    <property type="entry name" value="TRYPSIN_HIS"/>
</dbReference>
<dbReference type="InterPro" id="IPR009003">
    <property type="entry name" value="Peptidase_S1_PA"/>
</dbReference>
<dbReference type="InterPro" id="IPR050442">
    <property type="entry name" value="Peptidase_S1_coag_factors"/>
</dbReference>
<dbReference type="InterPro" id="IPR035972">
    <property type="entry name" value="GLA-like_dom_SF"/>
</dbReference>
<dbReference type="FunFam" id="4.10.740.10:FF:000001">
    <property type="entry name" value="vitamin K-dependent protein S"/>
    <property type="match status" value="1"/>
</dbReference>
<dbReference type="GO" id="GO:0005615">
    <property type="term" value="C:extracellular space"/>
    <property type="evidence" value="ECO:0000318"/>
    <property type="project" value="GO_Central"/>
</dbReference>
<dbReference type="eggNOG" id="ENOG502QQ3W">
    <property type="taxonomic scope" value="Eukaryota"/>
</dbReference>
<evidence type="ECO:0000256" key="13">
    <source>
        <dbReference type="ARBA" id="ARBA00022824"/>
    </source>
</evidence>
<keyword evidence="19 29" id="KW-1015">Disulfide bond</keyword>
<keyword evidence="10" id="KW-0356">Hemostasis</keyword>
<dbReference type="PANTHER" id="PTHR24278:SF0">
    <property type="entry name" value="VITAMIN K-DEPENDENT PROTEIN C"/>
    <property type="match status" value="1"/>
</dbReference>
<dbReference type="GO" id="GO:0005783">
    <property type="term" value="C:endoplasmic reticulum"/>
    <property type="evidence" value="ECO:0007669"/>
    <property type="project" value="UniProtKB-SubCell"/>
</dbReference>
<gene>
    <name evidence="34" type="primary">PROC</name>
</gene>
<proteinExistence type="inferred from homology"/>
<protein>
    <recommendedName>
        <fullName evidence="24">Vitamin K-dependent protein C</fullName>
        <ecNumber evidence="23">3.4.21.69</ecNumber>
    </recommendedName>
    <alternativeName>
        <fullName evidence="27">Anticoagulant protein C</fullName>
    </alternativeName>
    <alternativeName>
        <fullName evidence="25">Autoprothrombin IIA</fullName>
    </alternativeName>
    <alternativeName>
        <fullName evidence="26">Blood coagulation factor XIV</fullName>
    </alternativeName>
</protein>
<keyword evidence="20" id="KW-0325">Glycoprotein</keyword>
<feature type="chain" id="PRO_5003412624" description="Vitamin K-dependent protein C" evidence="30">
    <location>
        <begin position="19"/>
        <end position="430"/>
    </location>
</feature>
<dbReference type="AlphaFoldDB" id="G1KEL3"/>
<dbReference type="InterPro" id="IPR000742">
    <property type="entry name" value="EGF"/>
</dbReference>
<comment type="subcellular location">
    <subcellularLocation>
        <location evidence="1">Endoplasmic reticulum</location>
    </subcellularLocation>
    <subcellularLocation>
        <location evidence="2">Golgi apparatus</location>
    </subcellularLocation>
    <subcellularLocation>
        <location evidence="3">Secreted</location>
    </subcellularLocation>
</comment>
<keyword evidence="30" id="KW-0732">Signal</keyword>
<sequence>MTYFAMWRLISLLAFSSAFIASNEHKTSVFYSSQEANQVLKVQKRANTFLEEVKPGSLERECIEEHCNFEEAREIFESQEVTLSFWTKYFDGDMCESAPCSNGVCQDGIGRYDCICNEGWEGQLCQNEVMYDNCSIDNGGCEHFCNEVQGSNGKYRYCSCASGYRLSGNHTSCEPDVEFPCGRVVEKKSKIAKVIGGKAGRKGDSPWQVMLSDSTGKFKCGGVLINPAWVLTAAHCVVREQRIRLKFGKYHRLKTDESERIIDVDKRLMHENYSVDTSDNDIAMLHLAHPVIVSKYIVPICLPSKNLAEQELMKEGAQTVVTGWGSRSTDTSKNYSHVLHYIEIPLASRNDCVNAMSNTVSENMLCAGIPGDIRDSCHADSGGPMVTKFRDTWFLIGLVSWGEGCGNPENFGIYTKVSSYLDWINQKIKT</sequence>
<evidence type="ECO:0000256" key="22">
    <source>
        <dbReference type="ARBA" id="ARBA00037553"/>
    </source>
</evidence>
<dbReference type="InterPro" id="IPR012224">
    <property type="entry name" value="Pept_S1A_FX"/>
</dbReference>
<keyword evidence="15" id="KW-0106">Calcium</keyword>
<keyword evidence="17" id="KW-0094">Blood coagulation</keyword>
<dbReference type="GO" id="GO:0006508">
    <property type="term" value="P:proteolysis"/>
    <property type="evidence" value="ECO:0000318"/>
    <property type="project" value="GO_Central"/>
</dbReference>
<evidence type="ECO:0000256" key="16">
    <source>
        <dbReference type="ARBA" id="ARBA00023034"/>
    </source>
</evidence>
<feature type="domain" description="Gla" evidence="33">
    <location>
        <begin position="45"/>
        <end position="91"/>
    </location>
</feature>
<dbReference type="PIRSF" id="PIRSF001143">
    <property type="entry name" value="Factor_X"/>
    <property type="match status" value="1"/>
</dbReference>
<dbReference type="Proteomes" id="UP000001646">
    <property type="component" value="Chromosome 3"/>
</dbReference>
<dbReference type="GO" id="GO:0007596">
    <property type="term" value="P:blood coagulation"/>
    <property type="evidence" value="ECO:0000318"/>
    <property type="project" value="GO_Central"/>
</dbReference>
<name>G1KEL3_ANOCA</name>
<dbReference type="PROSITE" id="PS00022">
    <property type="entry name" value="EGF_1"/>
    <property type="match status" value="1"/>
</dbReference>
<dbReference type="Ensembl" id="ENSACAT00000005751.4">
    <property type="protein sequence ID" value="ENSACAP00000005628.3"/>
    <property type="gene ID" value="ENSACAG00000005700.4"/>
</dbReference>
<dbReference type="PROSITE" id="PS00011">
    <property type="entry name" value="GLA_1"/>
    <property type="match status" value="1"/>
</dbReference>
<feature type="signal peptide" evidence="30">
    <location>
        <begin position="1"/>
        <end position="18"/>
    </location>
</feature>
<keyword evidence="14" id="KW-0720">Serine protease</keyword>
<dbReference type="Gene3D" id="2.10.25.10">
    <property type="entry name" value="Laminin"/>
    <property type="match status" value="2"/>
</dbReference>
<keyword evidence="6" id="KW-0964">Secreted</keyword>
<evidence type="ECO:0000256" key="21">
    <source>
        <dbReference type="ARBA" id="ARBA00036045"/>
    </source>
</evidence>
<evidence type="ECO:0000256" key="12">
    <source>
        <dbReference type="ARBA" id="ARBA00022801"/>
    </source>
</evidence>
<evidence type="ECO:0000256" key="11">
    <source>
        <dbReference type="ARBA" id="ARBA00022737"/>
    </source>
</evidence>
<dbReference type="GO" id="GO:0004252">
    <property type="term" value="F:serine-type endopeptidase activity"/>
    <property type="evidence" value="ECO:0000318"/>
    <property type="project" value="GO_Central"/>
</dbReference>
<dbReference type="GO" id="GO:0043066">
    <property type="term" value="P:negative regulation of apoptotic process"/>
    <property type="evidence" value="ECO:0007669"/>
    <property type="project" value="Ensembl"/>
</dbReference>
<evidence type="ECO:0000256" key="27">
    <source>
        <dbReference type="ARBA" id="ARBA00042906"/>
    </source>
</evidence>
<dbReference type="CDD" id="cd00054">
    <property type="entry name" value="EGF_CA"/>
    <property type="match status" value="1"/>
</dbReference>
<keyword evidence="11" id="KW-0677">Repeat</keyword>
<dbReference type="InterPro" id="IPR000152">
    <property type="entry name" value="EGF-type_Asp/Asn_hydroxyl_site"/>
</dbReference>
<dbReference type="GO" id="GO:0005509">
    <property type="term" value="F:calcium ion binding"/>
    <property type="evidence" value="ECO:0007669"/>
    <property type="project" value="InterPro"/>
</dbReference>
<reference evidence="34" key="2">
    <citation type="submission" date="2025-08" db="UniProtKB">
        <authorList>
            <consortium name="Ensembl"/>
        </authorList>
    </citation>
    <scope>IDENTIFICATION</scope>
</reference>
<comment type="caution">
    <text evidence="29">Lacks conserved residue(s) required for the propagation of feature annotation.</text>
</comment>
<organism evidence="34 35">
    <name type="scientific">Anolis carolinensis</name>
    <name type="common">Green anole</name>
    <name type="synonym">American chameleon</name>
    <dbReference type="NCBI Taxonomy" id="28377"/>
    <lineage>
        <taxon>Eukaryota</taxon>
        <taxon>Metazoa</taxon>
        <taxon>Chordata</taxon>
        <taxon>Craniata</taxon>
        <taxon>Vertebrata</taxon>
        <taxon>Euteleostomi</taxon>
        <taxon>Lepidosauria</taxon>
        <taxon>Squamata</taxon>
        <taxon>Bifurcata</taxon>
        <taxon>Unidentata</taxon>
        <taxon>Episquamata</taxon>
        <taxon>Toxicofera</taxon>
        <taxon>Iguania</taxon>
        <taxon>Dactyloidae</taxon>
        <taxon>Anolis</taxon>
    </lineage>
</organism>
<dbReference type="Pfam" id="PF00594">
    <property type="entry name" value="Gla"/>
    <property type="match status" value="1"/>
</dbReference>
<comment type="catalytic activity">
    <reaction evidence="21">
        <text>Degradation of blood coagulation factors Va and VIIIa.</text>
        <dbReference type="EC" id="3.4.21.69"/>
    </reaction>
</comment>
<dbReference type="PANTHER" id="PTHR24278">
    <property type="entry name" value="COAGULATION FACTOR"/>
    <property type="match status" value="1"/>
</dbReference>
<evidence type="ECO:0000259" key="31">
    <source>
        <dbReference type="PROSITE" id="PS50026"/>
    </source>
</evidence>
<dbReference type="PROSITE" id="PS50026">
    <property type="entry name" value="EGF_3"/>
    <property type="match status" value="1"/>
</dbReference>
<evidence type="ECO:0000256" key="29">
    <source>
        <dbReference type="PROSITE-ProRule" id="PRU00076"/>
    </source>
</evidence>
<dbReference type="InterPro" id="IPR000294">
    <property type="entry name" value="GLA_domain"/>
</dbReference>
<dbReference type="Pfam" id="PF14670">
    <property type="entry name" value="FXa_inhibition"/>
    <property type="match status" value="1"/>
</dbReference>
<dbReference type="GeneTree" id="ENSGT00940000154505"/>
<accession>G1KEL3</accession>
<evidence type="ECO:0000256" key="14">
    <source>
        <dbReference type="ARBA" id="ARBA00022825"/>
    </source>
</evidence>
<evidence type="ECO:0000256" key="9">
    <source>
        <dbReference type="ARBA" id="ARBA00022685"/>
    </source>
</evidence>
<evidence type="ECO:0000256" key="6">
    <source>
        <dbReference type="ARBA" id="ARBA00022525"/>
    </source>
</evidence>
<dbReference type="STRING" id="28377.ENSACAP00000005628"/>
<dbReference type="SMART" id="SM00069">
    <property type="entry name" value="GLA"/>
    <property type="match status" value="1"/>
</dbReference>
<reference evidence="34" key="3">
    <citation type="submission" date="2025-09" db="UniProtKB">
        <authorList>
            <consortium name="Ensembl"/>
        </authorList>
    </citation>
    <scope>IDENTIFICATION</scope>
</reference>
<comment type="similarity">
    <text evidence="4">Belongs to the peptidase S1 family. Snake venom subfamily.</text>
</comment>
<dbReference type="FunFam" id="2.40.10.10:FF:000003">
    <property type="entry name" value="Transmembrane serine protease 3"/>
    <property type="match status" value="1"/>
</dbReference>
<evidence type="ECO:0000256" key="30">
    <source>
        <dbReference type="SAM" id="SignalP"/>
    </source>
</evidence>
<dbReference type="PRINTS" id="PR00001">
    <property type="entry name" value="GLABLOOD"/>
</dbReference>
<keyword evidence="16" id="KW-0333">Golgi apparatus</keyword>
<keyword evidence="9" id="KW-0165">Cleavage on pair of basic residues</keyword>
<dbReference type="Gene3D" id="2.40.10.10">
    <property type="entry name" value="Trypsin-like serine proteases"/>
    <property type="match status" value="2"/>
</dbReference>
<evidence type="ECO:0000256" key="23">
    <source>
        <dbReference type="ARBA" id="ARBA00038995"/>
    </source>
</evidence>
<dbReference type="EC" id="3.4.21.69" evidence="23"/>
<dbReference type="CDD" id="cd00190">
    <property type="entry name" value="Tryp_SPc"/>
    <property type="match status" value="1"/>
</dbReference>
<dbReference type="InterPro" id="IPR017857">
    <property type="entry name" value="Coagulation_fac-like_Gla_dom"/>
</dbReference>
<dbReference type="PROSITE" id="PS50998">
    <property type="entry name" value="GLA_2"/>
    <property type="match status" value="1"/>
</dbReference>
<feature type="disulfide bond" evidence="29">
    <location>
        <begin position="116"/>
        <end position="125"/>
    </location>
</feature>
<evidence type="ECO:0000256" key="10">
    <source>
        <dbReference type="ARBA" id="ARBA00022696"/>
    </source>
</evidence>
<dbReference type="SUPFAM" id="SSF50494">
    <property type="entry name" value="Trypsin-like serine proteases"/>
    <property type="match status" value="1"/>
</dbReference>
<dbReference type="InterPro" id="IPR001254">
    <property type="entry name" value="Trypsin_dom"/>
</dbReference>
<evidence type="ECO:0000259" key="33">
    <source>
        <dbReference type="PROSITE" id="PS50998"/>
    </source>
</evidence>
<dbReference type="HOGENOM" id="CLU_006842_19_5_1"/>
<dbReference type="FunFam" id="2.10.25.10:FF:000143">
    <property type="entry name" value="Protein crumbs 1"/>
    <property type="match status" value="1"/>
</dbReference>
<evidence type="ECO:0000256" key="1">
    <source>
        <dbReference type="ARBA" id="ARBA00004240"/>
    </source>
</evidence>
<dbReference type="Pfam" id="PF00089">
    <property type="entry name" value="Trypsin"/>
    <property type="match status" value="1"/>
</dbReference>
<reference evidence="34 35" key="1">
    <citation type="submission" date="2009-12" db="EMBL/GenBank/DDBJ databases">
        <title>The Genome Sequence of Anolis carolinensis (Green Anole Lizard).</title>
        <authorList>
            <consortium name="The Genome Sequencing Platform"/>
            <person name="Di Palma F."/>
            <person name="Alfoldi J."/>
            <person name="Heiman D."/>
            <person name="Young S."/>
            <person name="Grabherr M."/>
            <person name="Johnson J."/>
            <person name="Lander E.S."/>
            <person name="Lindblad-Toh K."/>
        </authorList>
    </citation>
    <scope>NUCLEOTIDE SEQUENCE [LARGE SCALE GENOMIC DNA]</scope>
    <source>
        <strain evidence="34 35">JBL SC #1</strain>
    </source>
</reference>
<dbReference type="GO" id="GO:0044469">
    <property type="term" value="P:venom-mediated blood coagulation"/>
    <property type="evidence" value="ECO:0007669"/>
    <property type="project" value="UniProtKB-ARBA"/>
</dbReference>
<dbReference type="GO" id="GO:1903142">
    <property type="term" value="P:positive regulation of establishment of endothelial barrier"/>
    <property type="evidence" value="ECO:0007669"/>
    <property type="project" value="Ensembl"/>
</dbReference>
<keyword evidence="12" id="KW-0378">Hydrolase</keyword>
<evidence type="ECO:0000256" key="25">
    <source>
        <dbReference type="ARBA" id="ARBA00041306"/>
    </source>
</evidence>
<evidence type="ECO:0000256" key="15">
    <source>
        <dbReference type="ARBA" id="ARBA00022837"/>
    </source>
</evidence>
<feature type="domain" description="EGF-like" evidence="31">
    <location>
        <begin position="91"/>
        <end position="126"/>
    </location>
</feature>
<evidence type="ECO:0000256" key="24">
    <source>
        <dbReference type="ARBA" id="ARBA00040219"/>
    </source>
</evidence>
<evidence type="ECO:0000313" key="35">
    <source>
        <dbReference type="Proteomes" id="UP000001646"/>
    </source>
</evidence>
<evidence type="ECO:0000256" key="17">
    <source>
        <dbReference type="ARBA" id="ARBA00023084"/>
    </source>
</evidence>
<dbReference type="InterPro" id="IPR001314">
    <property type="entry name" value="Peptidase_S1A"/>
</dbReference>
<evidence type="ECO:0000256" key="8">
    <source>
        <dbReference type="ARBA" id="ARBA00022670"/>
    </source>
</evidence>
<keyword evidence="8" id="KW-0645">Protease</keyword>
<dbReference type="SMART" id="SM00179">
    <property type="entry name" value="EGF_CA"/>
    <property type="match status" value="1"/>
</dbReference>
<evidence type="ECO:0000256" key="2">
    <source>
        <dbReference type="ARBA" id="ARBA00004555"/>
    </source>
</evidence>
<evidence type="ECO:0000256" key="20">
    <source>
        <dbReference type="ARBA" id="ARBA00023180"/>
    </source>
</evidence>
<evidence type="ECO:0000313" key="34">
    <source>
        <dbReference type="Ensembl" id="ENSACAP00000005628.3"/>
    </source>
</evidence>
<keyword evidence="35" id="KW-1185">Reference proteome</keyword>
<dbReference type="Pfam" id="PF00008">
    <property type="entry name" value="EGF"/>
    <property type="match status" value="1"/>
</dbReference>
<dbReference type="MEROPS" id="S01.218"/>
<dbReference type="GO" id="GO:0050819">
    <property type="term" value="P:negative regulation of coagulation"/>
    <property type="evidence" value="ECO:0007669"/>
    <property type="project" value="Ensembl"/>
</dbReference>
<feature type="domain" description="Peptidase S1" evidence="32">
    <location>
        <begin position="194"/>
        <end position="429"/>
    </location>
</feature>
<dbReference type="Gene3D" id="4.10.740.10">
    <property type="entry name" value="Coagulation Factor IX"/>
    <property type="match status" value="1"/>
</dbReference>
<dbReference type="SUPFAM" id="SSF57630">
    <property type="entry name" value="GLA-domain"/>
    <property type="match status" value="1"/>
</dbReference>
<dbReference type="SMART" id="SM00181">
    <property type="entry name" value="EGF"/>
    <property type="match status" value="2"/>
</dbReference>
<dbReference type="InParanoid" id="G1KEL3"/>
<dbReference type="SMART" id="SM00020">
    <property type="entry name" value="Tryp_SPc"/>
    <property type="match status" value="1"/>
</dbReference>
<evidence type="ECO:0000256" key="5">
    <source>
        <dbReference type="ARBA" id="ARBA00022479"/>
    </source>
</evidence>
<dbReference type="PROSITE" id="PS00134">
    <property type="entry name" value="TRYPSIN_HIS"/>
    <property type="match status" value="1"/>
</dbReference>
<keyword evidence="18" id="KW-0865">Zymogen</keyword>
<evidence type="ECO:0000256" key="3">
    <source>
        <dbReference type="ARBA" id="ARBA00004613"/>
    </source>
</evidence>
<dbReference type="PRINTS" id="PR00722">
    <property type="entry name" value="CHYMOTRYPSIN"/>
</dbReference>
<evidence type="ECO:0000256" key="19">
    <source>
        <dbReference type="ARBA" id="ARBA00023157"/>
    </source>
</evidence>
<evidence type="ECO:0000256" key="4">
    <source>
        <dbReference type="ARBA" id="ARBA00009228"/>
    </source>
</evidence>
<dbReference type="InterPro" id="IPR001881">
    <property type="entry name" value="EGF-like_Ca-bd_dom"/>
</dbReference>
<keyword evidence="5" id="KW-0301">Gamma-carboxyglutamic acid</keyword>
<dbReference type="Bgee" id="ENSACAG00000005700">
    <property type="expression patterns" value="Expressed in liver and 2 other cell types or tissues"/>
</dbReference>
<dbReference type="PROSITE" id="PS00010">
    <property type="entry name" value="ASX_HYDROXYL"/>
    <property type="match status" value="1"/>
</dbReference>
<feature type="active site" description="Charge relay system" evidence="28">
    <location>
        <position position="281"/>
    </location>
</feature>
<dbReference type="GO" id="GO:0050728">
    <property type="term" value="P:negative regulation of inflammatory response"/>
    <property type="evidence" value="ECO:0007669"/>
    <property type="project" value="Ensembl"/>
</dbReference>
<dbReference type="PROSITE" id="PS01186">
    <property type="entry name" value="EGF_2"/>
    <property type="match status" value="1"/>
</dbReference>
<dbReference type="GO" id="GO:0005794">
    <property type="term" value="C:Golgi apparatus"/>
    <property type="evidence" value="ECO:0007669"/>
    <property type="project" value="UniProtKB-SubCell"/>
</dbReference>
<dbReference type="PROSITE" id="PS50240">
    <property type="entry name" value="TRYPSIN_DOM"/>
    <property type="match status" value="1"/>
</dbReference>
<keyword evidence="13" id="KW-0256">Endoplasmic reticulum</keyword>
<feature type="active site" description="Charge relay system" evidence="28">
    <location>
        <position position="381"/>
    </location>
</feature>
<dbReference type="InterPro" id="IPR043504">
    <property type="entry name" value="Peptidase_S1_PA_chymotrypsin"/>
</dbReference>